<dbReference type="Gene3D" id="3.40.50.620">
    <property type="entry name" value="HUPs"/>
    <property type="match status" value="1"/>
</dbReference>
<dbReference type="InterPro" id="IPR001412">
    <property type="entry name" value="aa-tRNA-synth_I_CS"/>
</dbReference>
<comment type="caution">
    <text evidence="14">The sequence shown here is derived from an EMBL/GenBank/DDBJ whole genome shotgun (WGS) entry which is preliminary data.</text>
</comment>
<dbReference type="RefSeq" id="WP_062195085.1">
    <property type="nucleotide sequence ID" value="NZ_DF967965.1"/>
</dbReference>
<evidence type="ECO:0000256" key="4">
    <source>
        <dbReference type="ARBA" id="ARBA00022741"/>
    </source>
</evidence>
<dbReference type="InterPro" id="IPR054608">
    <property type="entry name" value="SYY-like_C"/>
</dbReference>
<comment type="subcellular location">
    <subcellularLocation>
        <location evidence="1 11">Cytoplasm</location>
    </subcellularLocation>
</comment>
<accession>A0A3D1JGZ1</accession>
<dbReference type="GO" id="GO:0042803">
    <property type="term" value="F:protein homodimerization activity"/>
    <property type="evidence" value="ECO:0007669"/>
    <property type="project" value="UniProtKB-ARBA"/>
</dbReference>
<dbReference type="SMART" id="SM00363">
    <property type="entry name" value="S4"/>
    <property type="match status" value="1"/>
</dbReference>
<gene>
    <name evidence="11" type="primary">tyrS</name>
    <name evidence="14" type="ORF">DEQ80_06470</name>
</gene>
<comment type="similarity">
    <text evidence="10 11">Belongs to the class-I aminoacyl-tRNA synthetase family. TyrS type 1 subfamily.</text>
</comment>
<dbReference type="PANTHER" id="PTHR11766:SF0">
    <property type="entry name" value="TYROSINE--TRNA LIGASE, MITOCHONDRIAL"/>
    <property type="match status" value="1"/>
</dbReference>
<dbReference type="Proteomes" id="UP000264141">
    <property type="component" value="Unassembled WGS sequence"/>
</dbReference>
<dbReference type="OrthoDB" id="9804243at2"/>
<comment type="catalytic activity">
    <reaction evidence="9 11">
        <text>tRNA(Tyr) + L-tyrosine + ATP = L-tyrosyl-tRNA(Tyr) + AMP + diphosphate + H(+)</text>
        <dbReference type="Rhea" id="RHEA:10220"/>
        <dbReference type="Rhea" id="RHEA-COMP:9706"/>
        <dbReference type="Rhea" id="RHEA-COMP:9707"/>
        <dbReference type="ChEBI" id="CHEBI:15378"/>
        <dbReference type="ChEBI" id="CHEBI:30616"/>
        <dbReference type="ChEBI" id="CHEBI:33019"/>
        <dbReference type="ChEBI" id="CHEBI:58315"/>
        <dbReference type="ChEBI" id="CHEBI:78442"/>
        <dbReference type="ChEBI" id="CHEBI:78536"/>
        <dbReference type="ChEBI" id="CHEBI:456215"/>
        <dbReference type="EC" id="6.1.1.1"/>
    </reaction>
</comment>
<name>A0A3D1JGZ1_9CHLR</name>
<dbReference type="GO" id="GO:0004831">
    <property type="term" value="F:tyrosine-tRNA ligase activity"/>
    <property type="evidence" value="ECO:0007669"/>
    <property type="project" value="UniProtKB-UniRule"/>
</dbReference>
<dbReference type="PROSITE" id="PS50889">
    <property type="entry name" value="S4"/>
    <property type="match status" value="1"/>
</dbReference>
<dbReference type="PROSITE" id="PS00178">
    <property type="entry name" value="AA_TRNA_LIGASE_I"/>
    <property type="match status" value="1"/>
</dbReference>
<dbReference type="EC" id="6.1.1.1" evidence="11"/>
<dbReference type="FunFam" id="1.10.240.10:FF:000001">
    <property type="entry name" value="Tyrosine--tRNA ligase"/>
    <property type="match status" value="1"/>
</dbReference>
<evidence type="ECO:0000313" key="14">
    <source>
        <dbReference type="EMBL" id="HCE17485.1"/>
    </source>
</evidence>
<evidence type="ECO:0000256" key="11">
    <source>
        <dbReference type="HAMAP-Rule" id="MF_02006"/>
    </source>
</evidence>
<keyword evidence="2 11" id="KW-0963">Cytoplasm</keyword>
<keyword evidence="5 11" id="KW-0067">ATP-binding</keyword>
<dbReference type="FunFam" id="3.10.290.10:FF:000014">
    <property type="entry name" value="Tyrosine--tRNA ligase"/>
    <property type="match status" value="1"/>
</dbReference>
<dbReference type="CDD" id="cd00805">
    <property type="entry name" value="TyrRS_core"/>
    <property type="match status" value="1"/>
</dbReference>
<keyword evidence="8 11" id="KW-0030">Aminoacyl-tRNA synthetase</keyword>
<keyword evidence="6 12" id="KW-0694">RNA-binding</keyword>
<dbReference type="GO" id="GO:0006437">
    <property type="term" value="P:tyrosyl-tRNA aminoacylation"/>
    <property type="evidence" value="ECO:0007669"/>
    <property type="project" value="UniProtKB-UniRule"/>
</dbReference>
<evidence type="ECO:0000256" key="1">
    <source>
        <dbReference type="ARBA" id="ARBA00004496"/>
    </source>
</evidence>
<evidence type="ECO:0000256" key="5">
    <source>
        <dbReference type="ARBA" id="ARBA00022840"/>
    </source>
</evidence>
<dbReference type="GO" id="GO:0003723">
    <property type="term" value="F:RNA binding"/>
    <property type="evidence" value="ECO:0007669"/>
    <property type="project" value="UniProtKB-KW"/>
</dbReference>
<sequence>MPDNAFDELQWRGLIFDYIEGVPELLAREKVTVYNGFDPTGDSLHVGHTVPLIALARLQRFGHTPVAVAGGGTGMIGDPSGKSAERNLLTREQIEYNVSRIKVQLAHLLDFEVKSNPARLVNNADWLLKLNLVDFLRDIGKHFTVNYMLAKDSVKTRIDREEGLSFTEFSYMLLQAYDYLHLYDTMGCKLQTGGSDQWGNITAGVELIRRVRGGQAYAMVYPLITKADGTKFGKTESGSVWLDPEKTSPYRFYQFWLNTDDRDVIRYLKFFTFFTRDEIAGLEASLAEHPEQRAPHRALARDMTARIHGETALARAEQASQALFGGEISGLSAAEIADIFADVPSCDLPAERLSGPGMPLIDLLVTAGVVPSKSEARRSIADGGIYLNNVRVSDGAMSVSVEHALEGQFIVLRKGRKNYTLVRVIR</sequence>
<dbReference type="HAMAP" id="MF_02006">
    <property type="entry name" value="Tyr_tRNA_synth_type1"/>
    <property type="match status" value="1"/>
</dbReference>
<dbReference type="FunFam" id="3.40.50.620:FF:000008">
    <property type="entry name" value="Tyrosine--tRNA ligase"/>
    <property type="match status" value="1"/>
</dbReference>
<dbReference type="NCBIfam" id="TIGR00234">
    <property type="entry name" value="tyrS"/>
    <property type="match status" value="1"/>
</dbReference>
<evidence type="ECO:0000259" key="13">
    <source>
        <dbReference type="SMART" id="SM00363"/>
    </source>
</evidence>
<evidence type="ECO:0000256" key="7">
    <source>
        <dbReference type="ARBA" id="ARBA00022917"/>
    </source>
</evidence>
<feature type="short sequence motif" description="'HIGH' region" evidence="11">
    <location>
        <begin position="39"/>
        <end position="48"/>
    </location>
</feature>
<feature type="short sequence motif" description="'KMSKS' region" evidence="11">
    <location>
        <begin position="231"/>
        <end position="235"/>
    </location>
</feature>
<dbReference type="SUPFAM" id="SSF52374">
    <property type="entry name" value="Nucleotidylyl transferase"/>
    <property type="match status" value="1"/>
</dbReference>
<dbReference type="InterPro" id="IPR002305">
    <property type="entry name" value="aa-tRNA-synth_Ic"/>
</dbReference>
<dbReference type="Pfam" id="PF22421">
    <property type="entry name" value="SYY_C-terminal"/>
    <property type="match status" value="1"/>
</dbReference>
<dbReference type="InterPro" id="IPR024088">
    <property type="entry name" value="Tyr-tRNA-ligase_bac-type"/>
</dbReference>
<evidence type="ECO:0000256" key="12">
    <source>
        <dbReference type="PROSITE-ProRule" id="PRU00182"/>
    </source>
</evidence>
<dbReference type="EMBL" id="DPBP01000027">
    <property type="protein sequence ID" value="HCE17485.1"/>
    <property type="molecule type" value="Genomic_DNA"/>
</dbReference>
<dbReference type="Pfam" id="PF00579">
    <property type="entry name" value="tRNA-synt_1b"/>
    <property type="match status" value="1"/>
</dbReference>
<dbReference type="Gene3D" id="1.10.240.10">
    <property type="entry name" value="Tyrosyl-Transfer RNA Synthetase"/>
    <property type="match status" value="1"/>
</dbReference>
<dbReference type="Gene3D" id="3.10.290.10">
    <property type="entry name" value="RNA-binding S4 domain"/>
    <property type="match status" value="1"/>
</dbReference>
<dbReference type="SUPFAM" id="SSF55174">
    <property type="entry name" value="Alpha-L RNA-binding motif"/>
    <property type="match status" value="1"/>
</dbReference>
<dbReference type="STRING" id="229919.GCA_001050195_02779"/>
<evidence type="ECO:0000256" key="2">
    <source>
        <dbReference type="ARBA" id="ARBA00022490"/>
    </source>
</evidence>
<feature type="binding site" evidence="11">
    <location>
        <position position="234"/>
    </location>
    <ligand>
        <name>ATP</name>
        <dbReference type="ChEBI" id="CHEBI:30616"/>
    </ligand>
</feature>
<proteinExistence type="inferred from homology"/>
<feature type="binding site" evidence="11">
    <location>
        <position position="34"/>
    </location>
    <ligand>
        <name>L-tyrosine</name>
        <dbReference type="ChEBI" id="CHEBI:58315"/>
    </ligand>
</feature>
<evidence type="ECO:0000313" key="15">
    <source>
        <dbReference type="Proteomes" id="UP000264141"/>
    </source>
</evidence>
<organism evidence="14 15">
    <name type="scientific">Anaerolinea thermolimosa</name>
    <dbReference type="NCBI Taxonomy" id="229919"/>
    <lineage>
        <taxon>Bacteria</taxon>
        <taxon>Bacillati</taxon>
        <taxon>Chloroflexota</taxon>
        <taxon>Anaerolineae</taxon>
        <taxon>Anaerolineales</taxon>
        <taxon>Anaerolineaceae</taxon>
        <taxon>Anaerolinea</taxon>
    </lineage>
</organism>
<comment type="subunit">
    <text evidence="11">Homodimer.</text>
</comment>
<dbReference type="GO" id="GO:0005829">
    <property type="term" value="C:cytosol"/>
    <property type="evidence" value="ECO:0007669"/>
    <property type="project" value="TreeGrafter"/>
</dbReference>
<dbReference type="GO" id="GO:0005524">
    <property type="term" value="F:ATP binding"/>
    <property type="evidence" value="ECO:0007669"/>
    <property type="project" value="UniProtKB-UniRule"/>
</dbReference>
<evidence type="ECO:0000256" key="9">
    <source>
        <dbReference type="ARBA" id="ARBA00048248"/>
    </source>
</evidence>
<dbReference type="InterPro" id="IPR036986">
    <property type="entry name" value="S4_RNA-bd_sf"/>
</dbReference>
<comment type="function">
    <text evidence="11">Catalyzes the attachment of tyrosine to tRNA(Tyr) in a two-step reaction: tyrosine is first activated by ATP to form Tyr-AMP and then transferred to the acceptor end of tRNA(Tyr).</text>
</comment>
<evidence type="ECO:0000256" key="8">
    <source>
        <dbReference type="ARBA" id="ARBA00023146"/>
    </source>
</evidence>
<protein>
    <recommendedName>
        <fullName evidence="11">Tyrosine--tRNA ligase</fullName>
        <ecNumber evidence="11">6.1.1.1</ecNumber>
    </recommendedName>
    <alternativeName>
        <fullName evidence="11">Tyrosyl-tRNA synthetase</fullName>
        <shortName evidence="11">TyrRS</shortName>
    </alternativeName>
</protein>
<feature type="binding site" evidence="11">
    <location>
        <position position="175"/>
    </location>
    <ligand>
        <name>L-tyrosine</name>
        <dbReference type="ChEBI" id="CHEBI:58315"/>
    </ligand>
</feature>
<reference evidence="14 15" key="1">
    <citation type="journal article" date="2018" name="Nat. Biotechnol.">
        <title>A standardized bacterial taxonomy based on genome phylogeny substantially revises the tree of life.</title>
        <authorList>
            <person name="Parks D.H."/>
            <person name="Chuvochina M."/>
            <person name="Waite D.W."/>
            <person name="Rinke C."/>
            <person name="Skarshewski A."/>
            <person name="Chaumeil P.A."/>
            <person name="Hugenholtz P."/>
        </authorList>
    </citation>
    <scope>NUCLEOTIDE SEQUENCE [LARGE SCALE GENOMIC DNA]</scope>
    <source>
        <strain evidence="14">UBA8781</strain>
    </source>
</reference>
<dbReference type="InterPro" id="IPR024107">
    <property type="entry name" value="Tyr-tRNA-ligase_bac_1"/>
</dbReference>
<keyword evidence="3 11" id="KW-0436">Ligase</keyword>
<evidence type="ECO:0000256" key="6">
    <source>
        <dbReference type="ARBA" id="ARBA00022884"/>
    </source>
</evidence>
<evidence type="ECO:0000256" key="3">
    <source>
        <dbReference type="ARBA" id="ARBA00022598"/>
    </source>
</evidence>
<evidence type="ECO:0000256" key="10">
    <source>
        <dbReference type="ARBA" id="ARBA00060965"/>
    </source>
</evidence>
<keyword evidence="7 11" id="KW-0648">Protein biosynthesis</keyword>
<dbReference type="InterPro" id="IPR014729">
    <property type="entry name" value="Rossmann-like_a/b/a_fold"/>
</dbReference>
<dbReference type="PRINTS" id="PR01040">
    <property type="entry name" value="TRNASYNTHTYR"/>
</dbReference>
<dbReference type="InterPro" id="IPR002307">
    <property type="entry name" value="Tyr-tRNA-ligase"/>
</dbReference>
<dbReference type="InterPro" id="IPR002942">
    <property type="entry name" value="S4_RNA-bd"/>
</dbReference>
<dbReference type="PANTHER" id="PTHR11766">
    <property type="entry name" value="TYROSYL-TRNA SYNTHETASE"/>
    <property type="match status" value="1"/>
</dbReference>
<dbReference type="AlphaFoldDB" id="A0A3D1JGZ1"/>
<feature type="binding site" evidence="11">
    <location>
        <position position="171"/>
    </location>
    <ligand>
        <name>L-tyrosine</name>
        <dbReference type="ChEBI" id="CHEBI:58315"/>
    </ligand>
</feature>
<keyword evidence="4 11" id="KW-0547">Nucleotide-binding</keyword>
<feature type="domain" description="RNA-binding S4" evidence="13">
    <location>
        <begin position="358"/>
        <end position="416"/>
    </location>
</feature>